<name>A0A512NHR6_9HYPH</name>
<dbReference type="EMBL" id="BKAJ01000101">
    <property type="protein sequence ID" value="GEP58490.1"/>
    <property type="molecule type" value="Genomic_DNA"/>
</dbReference>
<accession>A0A512NHR6</accession>
<dbReference type="Proteomes" id="UP000321058">
    <property type="component" value="Unassembled WGS sequence"/>
</dbReference>
<protein>
    <submittedName>
        <fullName evidence="2">Uncharacterized protein</fullName>
    </submittedName>
</protein>
<keyword evidence="1" id="KW-0732">Signal</keyword>
<organism evidence="2 3">
    <name type="scientific">Reyranella soli</name>
    <dbReference type="NCBI Taxonomy" id="1230389"/>
    <lineage>
        <taxon>Bacteria</taxon>
        <taxon>Pseudomonadati</taxon>
        <taxon>Pseudomonadota</taxon>
        <taxon>Alphaproteobacteria</taxon>
        <taxon>Hyphomicrobiales</taxon>
        <taxon>Reyranellaceae</taxon>
        <taxon>Reyranella</taxon>
    </lineage>
</organism>
<proteinExistence type="predicted"/>
<evidence type="ECO:0000313" key="2">
    <source>
        <dbReference type="EMBL" id="GEP58490.1"/>
    </source>
</evidence>
<evidence type="ECO:0000313" key="3">
    <source>
        <dbReference type="Proteomes" id="UP000321058"/>
    </source>
</evidence>
<gene>
    <name evidence="2" type="ORF">RSO01_56560</name>
</gene>
<keyword evidence="3" id="KW-1185">Reference proteome</keyword>
<feature type="signal peptide" evidence="1">
    <location>
        <begin position="1"/>
        <end position="22"/>
    </location>
</feature>
<dbReference type="AlphaFoldDB" id="A0A512NHR6"/>
<evidence type="ECO:0000256" key="1">
    <source>
        <dbReference type="SAM" id="SignalP"/>
    </source>
</evidence>
<feature type="chain" id="PRO_5021730401" evidence="1">
    <location>
        <begin position="23"/>
        <end position="127"/>
    </location>
</feature>
<sequence>MRLGLFLTTLIGLAGASQISSAADATWIAVSTLENPACATQFGGPPGPTDWQVDIKGDTLTFMRQTTTKSSYTVDLKALQPDGSGRVVGKDDKNREFYVTFDPGSGARPFQVTNSITPCTTVFTPRT</sequence>
<reference evidence="2 3" key="1">
    <citation type="submission" date="2019-07" db="EMBL/GenBank/DDBJ databases">
        <title>Whole genome shotgun sequence of Reyranella soli NBRC 108950.</title>
        <authorList>
            <person name="Hosoyama A."/>
            <person name="Uohara A."/>
            <person name="Ohji S."/>
            <person name="Ichikawa N."/>
        </authorList>
    </citation>
    <scope>NUCLEOTIDE SEQUENCE [LARGE SCALE GENOMIC DNA]</scope>
    <source>
        <strain evidence="2 3">NBRC 108950</strain>
    </source>
</reference>
<comment type="caution">
    <text evidence="2">The sequence shown here is derived from an EMBL/GenBank/DDBJ whole genome shotgun (WGS) entry which is preliminary data.</text>
</comment>